<feature type="transmembrane region" description="Helical" evidence="7">
    <location>
        <begin position="155"/>
        <end position="173"/>
    </location>
</feature>
<protein>
    <submittedName>
        <fullName evidence="10">Membrane protein</fullName>
    </submittedName>
</protein>
<keyword evidence="3 7" id="KW-0812">Transmembrane</keyword>
<feature type="transmembrane region" description="Helical" evidence="7">
    <location>
        <begin position="203"/>
        <end position="225"/>
    </location>
</feature>
<keyword evidence="5 7" id="KW-0472">Membrane</keyword>
<keyword evidence="4 7" id="KW-1133">Transmembrane helix</keyword>
<keyword evidence="11" id="KW-1185">Reference proteome</keyword>
<evidence type="ECO:0000256" key="6">
    <source>
        <dbReference type="ARBA" id="ARBA00034125"/>
    </source>
</evidence>
<dbReference type="GO" id="GO:0022857">
    <property type="term" value="F:transmembrane transporter activity"/>
    <property type="evidence" value="ECO:0007669"/>
    <property type="project" value="InterPro"/>
</dbReference>
<organism evidence="10 11">
    <name type="scientific">Ligilactobacillus salitolerans</name>
    <dbReference type="NCBI Taxonomy" id="1808352"/>
    <lineage>
        <taxon>Bacteria</taxon>
        <taxon>Bacillati</taxon>
        <taxon>Bacillota</taxon>
        <taxon>Bacilli</taxon>
        <taxon>Lactobacillales</taxon>
        <taxon>Lactobacillaceae</taxon>
        <taxon>Ligilactobacillus</taxon>
    </lineage>
</organism>
<sequence length="451" mass="48404">MTEQSDLTKKTLHLSNKNHMEIPWAKVIGDQNTTPAINSSLSEKAAIIGRVGIIMLSCGTGAWRVRDSMNTIARILGVTCSTDIGLVTIEYTCFDEHHSVTNSLSLASSGVNTDKLAEMEYFVQAFEQEGAFLSIKEVHHMLNKITKKPTNYRPWFLGLAAAMACSAFVFLLGGGPIEMLCSFCGAGLGNWTRATLNSKHMTLFAGLAAGVAVACFVYLVISRGLELAFAINVGHEAGYIGAMLFAIPGFPFITSGLDIAKSDMRSGIERLVHAVTIILVATLVGWIVALASDLKPDQFIPLGLSPLAVMLLRLPASFVGVFGFSIMFNSPKKMAATAGLIGAIANTLRLELVDLSPIPPAAAAFFGALAAGLMASFIHKRMGYPRITLTVPSIVIMVPGLYMYRAMYYIGVGTIGSGAQWLVNAVMIVLFLPLGLIVARILMDPDWRYSG</sequence>
<evidence type="ECO:0000256" key="5">
    <source>
        <dbReference type="ARBA" id="ARBA00023136"/>
    </source>
</evidence>
<gene>
    <name evidence="10" type="ORF">LFYK43_07360</name>
</gene>
<evidence type="ECO:0000256" key="1">
    <source>
        <dbReference type="ARBA" id="ARBA00004651"/>
    </source>
</evidence>
<evidence type="ECO:0000256" key="7">
    <source>
        <dbReference type="SAM" id="Phobius"/>
    </source>
</evidence>
<feature type="transmembrane region" description="Helical" evidence="7">
    <location>
        <begin position="271"/>
        <end position="292"/>
    </location>
</feature>
<name>A0A401IRY4_9LACO</name>
<dbReference type="PANTHER" id="PTHR34390">
    <property type="entry name" value="UPF0442 PROTEIN YJJB-RELATED"/>
    <property type="match status" value="1"/>
</dbReference>
<evidence type="ECO:0000256" key="4">
    <source>
        <dbReference type="ARBA" id="ARBA00022989"/>
    </source>
</evidence>
<feature type="transmembrane region" description="Helical" evidence="7">
    <location>
        <begin position="389"/>
        <end position="410"/>
    </location>
</feature>
<feature type="transmembrane region" description="Helical" evidence="7">
    <location>
        <begin position="304"/>
        <end position="328"/>
    </location>
</feature>
<dbReference type="EMBL" id="BFFP01000008">
    <property type="protein sequence ID" value="GBG94277.1"/>
    <property type="molecule type" value="Genomic_DNA"/>
</dbReference>
<keyword evidence="2" id="KW-1003">Cell membrane</keyword>
<evidence type="ECO:0000259" key="9">
    <source>
        <dbReference type="Pfam" id="PF12821"/>
    </source>
</evidence>
<accession>A0A401IRY4</accession>
<evidence type="ECO:0000259" key="8">
    <source>
        <dbReference type="Pfam" id="PF06738"/>
    </source>
</evidence>
<proteinExistence type="inferred from homology"/>
<dbReference type="InterPro" id="IPR010619">
    <property type="entry name" value="ThrE-like_N"/>
</dbReference>
<dbReference type="Pfam" id="PF06738">
    <property type="entry name" value="ThrE"/>
    <property type="match status" value="1"/>
</dbReference>
<comment type="caution">
    <text evidence="10">The sequence shown here is derived from an EMBL/GenBank/DDBJ whole genome shotgun (WGS) entry which is preliminary data.</text>
</comment>
<evidence type="ECO:0000313" key="11">
    <source>
        <dbReference type="Proteomes" id="UP000286848"/>
    </source>
</evidence>
<dbReference type="GO" id="GO:0015744">
    <property type="term" value="P:succinate transport"/>
    <property type="evidence" value="ECO:0007669"/>
    <property type="project" value="TreeGrafter"/>
</dbReference>
<dbReference type="AlphaFoldDB" id="A0A401IRY4"/>
<feature type="transmembrane region" description="Helical" evidence="7">
    <location>
        <begin position="422"/>
        <end position="443"/>
    </location>
</feature>
<evidence type="ECO:0000256" key="3">
    <source>
        <dbReference type="ARBA" id="ARBA00022692"/>
    </source>
</evidence>
<feature type="domain" description="Threonine/serine exporter-like N-terminal" evidence="8">
    <location>
        <begin position="47"/>
        <end position="291"/>
    </location>
</feature>
<dbReference type="Pfam" id="PF12821">
    <property type="entry name" value="ThrE_2"/>
    <property type="match status" value="1"/>
</dbReference>
<comment type="subcellular location">
    <subcellularLocation>
        <location evidence="1">Cell membrane</location>
        <topology evidence="1">Multi-pass membrane protein</topology>
    </subcellularLocation>
</comment>
<feature type="domain" description="Threonine/Serine exporter ThrE" evidence="9">
    <location>
        <begin position="316"/>
        <end position="440"/>
    </location>
</feature>
<evidence type="ECO:0000313" key="10">
    <source>
        <dbReference type="EMBL" id="GBG94277.1"/>
    </source>
</evidence>
<dbReference type="OrthoDB" id="2148488at2"/>
<feature type="transmembrane region" description="Helical" evidence="7">
    <location>
        <begin position="358"/>
        <end position="377"/>
    </location>
</feature>
<dbReference type="GO" id="GO:0005886">
    <property type="term" value="C:plasma membrane"/>
    <property type="evidence" value="ECO:0007669"/>
    <property type="project" value="UniProtKB-SubCell"/>
</dbReference>
<dbReference type="PANTHER" id="PTHR34390:SF2">
    <property type="entry name" value="SUCCINATE TRANSPORTER SUBUNIT YJJP-RELATED"/>
    <property type="match status" value="1"/>
</dbReference>
<reference evidence="10 11" key="1">
    <citation type="journal article" date="2019" name="Int. J. Syst. Evol. Microbiol.">
        <title>Lactobacillus salitolerans sp. nov., a novel lactic acid bacterium isolated from spent mushroom substrates.</title>
        <authorList>
            <person name="Tohno M."/>
            <person name="Tanizawa Y."/>
            <person name="Kojima Y."/>
            <person name="Sakamoto M."/>
            <person name="Nakamura Y."/>
            <person name="Ohkuma M."/>
            <person name="Kobayashi H."/>
        </authorList>
    </citation>
    <scope>NUCLEOTIDE SEQUENCE [LARGE SCALE GENOMIC DNA]</scope>
    <source>
        <strain evidence="10 11">YK43</strain>
    </source>
</reference>
<dbReference type="RefSeq" id="WP_124975529.1">
    <property type="nucleotide sequence ID" value="NZ_BFFP01000008.1"/>
</dbReference>
<dbReference type="Proteomes" id="UP000286848">
    <property type="component" value="Unassembled WGS sequence"/>
</dbReference>
<dbReference type="InterPro" id="IPR050539">
    <property type="entry name" value="ThrE_Dicarb/AminoAcid_Exp"/>
</dbReference>
<evidence type="ECO:0000256" key="2">
    <source>
        <dbReference type="ARBA" id="ARBA00022475"/>
    </source>
</evidence>
<comment type="similarity">
    <text evidence="6">Belongs to the ThrE exporter (TC 2.A.79) family.</text>
</comment>
<dbReference type="InterPro" id="IPR024528">
    <property type="entry name" value="ThrE_2"/>
</dbReference>